<proteinExistence type="predicted"/>
<evidence type="ECO:0000313" key="3">
    <source>
        <dbReference type="Proteomes" id="UP001236559"/>
    </source>
</evidence>
<organism evidence="2 3">
    <name type="scientific">Peptoniphilus koenoeneniae</name>
    <dbReference type="NCBI Taxonomy" id="507751"/>
    <lineage>
        <taxon>Bacteria</taxon>
        <taxon>Bacillati</taxon>
        <taxon>Bacillota</taxon>
        <taxon>Tissierellia</taxon>
        <taxon>Tissierellales</taxon>
        <taxon>Peptoniphilaceae</taxon>
        <taxon>Peptoniphilus</taxon>
    </lineage>
</organism>
<dbReference type="Proteomes" id="UP001236559">
    <property type="component" value="Unassembled WGS sequence"/>
</dbReference>
<evidence type="ECO:0008006" key="4">
    <source>
        <dbReference type="Google" id="ProtNLM"/>
    </source>
</evidence>
<feature type="signal peptide" evidence="1">
    <location>
        <begin position="1"/>
        <end position="19"/>
    </location>
</feature>
<protein>
    <recommendedName>
        <fullName evidence="4">Lipoprotein</fullName>
    </recommendedName>
</protein>
<keyword evidence="1" id="KW-0732">Signal</keyword>
<keyword evidence="3" id="KW-1185">Reference proteome</keyword>
<feature type="chain" id="PRO_5045095069" description="Lipoprotein" evidence="1">
    <location>
        <begin position="20"/>
        <end position="271"/>
    </location>
</feature>
<dbReference type="RefSeq" id="WP_023056081.1">
    <property type="nucleotide sequence ID" value="NZ_JAUSTN010000005.1"/>
</dbReference>
<sequence>MKKYFLFLISIFIFLTACSNQEISKEMDEREKIFQYFSSRPSAEKIKDLSVALNKTEQIMNLKDDTLTLELSDQDYFKNSYQNIKELVYIFYLNPTINTIVLKSSTDKSIIERKTFKIYLRELFSLPVNEENFKKLTYELKTIDEGELAKIKIIDDIDALIKNIYGTSKGLDQINYKIIKDDMEKNLYVFYLCIRLSNFNEKLEEKSYDNLFVKLKFRKKALLSYSLFSKEMLNQEDLKDLNIYKLAENASFANYYMNLNGAKEYLKSIKK</sequence>
<evidence type="ECO:0000313" key="2">
    <source>
        <dbReference type="EMBL" id="MDQ0275022.1"/>
    </source>
</evidence>
<gene>
    <name evidence="2" type="ORF">J2S72_001046</name>
</gene>
<dbReference type="PROSITE" id="PS51257">
    <property type="entry name" value="PROKAR_LIPOPROTEIN"/>
    <property type="match status" value="1"/>
</dbReference>
<name>A0ABU0AUT8_9FIRM</name>
<comment type="caution">
    <text evidence="2">The sequence shown here is derived from an EMBL/GenBank/DDBJ whole genome shotgun (WGS) entry which is preliminary data.</text>
</comment>
<accession>A0ABU0AUT8</accession>
<evidence type="ECO:0000256" key="1">
    <source>
        <dbReference type="SAM" id="SignalP"/>
    </source>
</evidence>
<reference evidence="2 3" key="1">
    <citation type="submission" date="2023-07" db="EMBL/GenBank/DDBJ databases">
        <title>Genomic Encyclopedia of Type Strains, Phase IV (KMG-IV): sequencing the most valuable type-strain genomes for metagenomic binning, comparative biology and taxonomic classification.</title>
        <authorList>
            <person name="Goeker M."/>
        </authorList>
    </citation>
    <scope>NUCLEOTIDE SEQUENCE [LARGE SCALE GENOMIC DNA]</scope>
    <source>
        <strain evidence="2 3">DSM 22616</strain>
    </source>
</reference>
<dbReference type="EMBL" id="JAUSTN010000005">
    <property type="protein sequence ID" value="MDQ0275022.1"/>
    <property type="molecule type" value="Genomic_DNA"/>
</dbReference>